<feature type="compositionally biased region" description="Low complexity" evidence="1">
    <location>
        <begin position="623"/>
        <end position="642"/>
    </location>
</feature>
<feature type="compositionally biased region" description="Basic and acidic residues" evidence="1">
    <location>
        <begin position="750"/>
        <end position="768"/>
    </location>
</feature>
<feature type="region of interest" description="Disordered" evidence="1">
    <location>
        <begin position="220"/>
        <end position="246"/>
    </location>
</feature>
<organism evidence="2 3">
    <name type="scientific">Seminavis robusta</name>
    <dbReference type="NCBI Taxonomy" id="568900"/>
    <lineage>
        <taxon>Eukaryota</taxon>
        <taxon>Sar</taxon>
        <taxon>Stramenopiles</taxon>
        <taxon>Ochrophyta</taxon>
        <taxon>Bacillariophyta</taxon>
        <taxon>Bacillariophyceae</taxon>
        <taxon>Bacillariophycidae</taxon>
        <taxon>Naviculales</taxon>
        <taxon>Naviculaceae</taxon>
        <taxon>Seminavis</taxon>
    </lineage>
</organism>
<proteinExistence type="predicted"/>
<feature type="compositionally biased region" description="Basic residues" evidence="1">
    <location>
        <begin position="776"/>
        <end position="794"/>
    </location>
</feature>
<evidence type="ECO:0000256" key="1">
    <source>
        <dbReference type="SAM" id="MobiDB-lite"/>
    </source>
</evidence>
<reference evidence="2" key="1">
    <citation type="submission" date="2020-06" db="EMBL/GenBank/DDBJ databases">
        <authorList>
            <consortium name="Plant Systems Biology data submission"/>
        </authorList>
    </citation>
    <scope>NUCLEOTIDE SEQUENCE</scope>
    <source>
        <strain evidence="2">D6</strain>
    </source>
</reference>
<dbReference type="AlphaFoldDB" id="A0A9N8EKU9"/>
<comment type="caution">
    <text evidence="2">The sequence shown here is derived from an EMBL/GenBank/DDBJ whole genome shotgun (WGS) entry which is preliminary data.</text>
</comment>
<feature type="region of interest" description="Disordered" evidence="1">
    <location>
        <begin position="738"/>
        <end position="816"/>
    </location>
</feature>
<evidence type="ECO:0000313" key="2">
    <source>
        <dbReference type="EMBL" id="CAB9522195.1"/>
    </source>
</evidence>
<feature type="compositionally biased region" description="Basic residues" evidence="1">
    <location>
        <begin position="229"/>
        <end position="243"/>
    </location>
</feature>
<sequence>MFAACPNDQPPSLSLRPPSCGTCMNNTISFEAGDDEDEISSFIGDIVEPLLNNSNNNRAPLPLHLPAHVDVIPNDLESLPQSSIAEPDNNNNNNNNTSVTVSISQVTLFPSSKLKQSAHEWDVPHSECLLLSTFGMCLDEDQMLSFAALYQDQQSPKPYNPPPVTWSQPVIIVSPEDEDDKEEDDNNQDEKEDYDDRCHSPCSDASRKSVTFQEDVEFANHHDDNHNHNNNHNRHRKKKKRSSKSNNLMRMILLHGRVARALGIKHGDCVTVQLEGQAKRQVVRASVDDRASFNVVMEADCADVMSSSYLKTVQHQRRVLYFEGAMGVSDPAQGIVAGTGFCIYSCRESSLCDIDDTVSSDDMPPSHRGSRSSSKGRLPVNKTELVSSYRYLGRPYCTNHAEYSALIEGLEWLFRFQFDEVFIVGAPEVVAALRKRRSAKYNRRRGVYQDEDDESDAILGISQIRKANAIAQSMIEKASNQGLEIRYIGALEDESWEAGDLAEKAIDVARNETQVLWENIREAKPMRPKSFQMVGNSMSYSADSILNINNPAPEKPYVESDAGSEDWSLLKGEEVLDEEFQIPAALIKEEERKTGIDECSDDTEVTGHHLKPEREGTHLAPTRGGVQAQLQQQEEKLQQAARQQEEEEQQDEHDEVQHLVDELEEQHGHKTVQHLVHQLEQQRRHKKHQDEHDEVQHLVDELEQQHGHKTEEEHQDEHDEVQHLVDELEEIEYNDAHEVQLGQEPVQAVDAKETKSDGEGSKSDDNGKTKQQRGGSRWRHLAKALRHKRIKKKISSNQSVASQRSQNSVESTWMVSSRTKMPSASITITHQRQNTTANPAAGEEKFDYLYDGDDDETKCEEARYFPGQFDQFDMAPPSPPTNGKGASNPMCFLLDSGLLQSAQVVADDMARLFGGSPYEGAEKEEEAKVGDPAQSSGWKTSMAPIPSSKSFETSSSMPQYAPSLLHPQHREDPLPPPNNYKRQYAYV</sequence>
<feature type="region of interest" description="Disordered" evidence="1">
    <location>
        <begin position="667"/>
        <end position="694"/>
    </location>
</feature>
<name>A0A9N8EKU9_9STRA</name>
<evidence type="ECO:0000313" key="3">
    <source>
        <dbReference type="Proteomes" id="UP001153069"/>
    </source>
</evidence>
<accession>A0A9N8EKU9</accession>
<feature type="compositionally biased region" description="Acidic residues" evidence="1">
    <location>
        <begin position="175"/>
        <end position="193"/>
    </location>
</feature>
<feature type="compositionally biased region" description="Polar residues" evidence="1">
    <location>
        <begin position="947"/>
        <end position="958"/>
    </location>
</feature>
<feature type="region of interest" description="Disordered" evidence="1">
    <location>
        <begin position="916"/>
        <end position="987"/>
    </location>
</feature>
<feature type="compositionally biased region" description="Polar residues" evidence="1">
    <location>
        <begin position="795"/>
        <end position="816"/>
    </location>
</feature>
<feature type="compositionally biased region" description="Acidic residues" evidence="1">
    <location>
        <begin position="645"/>
        <end position="654"/>
    </location>
</feature>
<feature type="region of interest" description="Disordered" evidence="1">
    <location>
        <begin position="175"/>
        <end position="205"/>
    </location>
</feature>
<keyword evidence="3" id="KW-1185">Reference proteome</keyword>
<feature type="compositionally biased region" description="Basic and acidic residues" evidence="1">
    <location>
        <begin position="605"/>
        <end position="617"/>
    </location>
</feature>
<feature type="region of interest" description="Disordered" evidence="1">
    <location>
        <begin position="593"/>
        <end position="655"/>
    </location>
</feature>
<feature type="region of interest" description="Disordered" evidence="1">
    <location>
        <begin position="357"/>
        <end position="378"/>
    </location>
</feature>
<protein>
    <submittedName>
        <fullName evidence="2">Uncharacterized protein</fullName>
    </submittedName>
</protein>
<gene>
    <name evidence="2" type="ORF">SEMRO_1276_G258620.1</name>
</gene>
<dbReference type="EMBL" id="CAICTM010001274">
    <property type="protein sequence ID" value="CAB9522195.1"/>
    <property type="molecule type" value="Genomic_DNA"/>
</dbReference>
<dbReference type="Proteomes" id="UP001153069">
    <property type="component" value="Unassembled WGS sequence"/>
</dbReference>